<evidence type="ECO:0000256" key="1">
    <source>
        <dbReference type="SAM" id="MobiDB-lite"/>
    </source>
</evidence>
<organism evidence="2 3">
    <name type="scientific">Nepenthes gracilis</name>
    <name type="common">Slender pitcher plant</name>
    <dbReference type="NCBI Taxonomy" id="150966"/>
    <lineage>
        <taxon>Eukaryota</taxon>
        <taxon>Viridiplantae</taxon>
        <taxon>Streptophyta</taxon>
        <taxon>Embryophyta</taxon>
        <taxon>Tracheophyta</taxon>
        <taxon>Spermatophyta</taxon>
        <taxon>Magnoliopsida</taxon>
        <taxon>eudicotyledons</taxon>
        <taxon>Gunneridae</taxon>
        <taxon>Pentapetalae</taxon>
        <taxon>Caryophyllales</taxon>
        <taxon>Nepenthaceae</taxon>
        <taxon>Nepenthes</taxon>
    </lineage>
</organism>
<feature type="compositionally biased region" description="Polar residues" evidence="1">
    <location>
        <begin position="73"/>
        <end position="91"/>
    </location>
</feature>
<feature type="region of interest" description="Disordered" evidence="1">
    <location>
        <begin position="1"/>
        <end position="37"/>
    </location>
</feature>
<protein>
    <submittedName>
        <fullName evidence="2">Uncharacterized protein</fullName>
    </submittedName>
</protein>
<dbReference type="AlphaFoldDB" id="A0AAD3SJA8"/>
<keyword evidence="3" id="KW-1185">Reference proteome</keyword>
<accession>A0AAD3SJA8</accession>
<feature type="region of interest" description="Disordered" evidence="1">
    <location>
        <begin position="63"/>
        <end position="101"/>
    </location>
</feature>
<reference evidence="2" key="1">
    <citation type="submission" date="2023-05" db="EMBL/GenBank/DDBJ databases">
        <title>Nepenthes gracilis genome sequencing.</title>
        <authorList>
            <person name="Fukushima K."/>
        </authorList>
    </citation>
    <scope>NUCLEOTIDE SEQUENCE</scope>
    <source>
        <strain evidence="2">SING2019-196</strain>
    </source>
</reference>
<dbReference type="Proteomes" id="UP001279734">
    <property type="component" value="Unassembled WGS sequence"/>
</dbReference>
<gene>
    <name evidence="2" type="ORF">Nepgr_013528</name>
</gene>
<evidence type="ECO:0000313" key="2">
    <source>
        <dbReference type="EMBL" id="GMH11687.1"/>
    </source>
</evidence>
<feature type="compositionally biased region" description="Low complexity" evidence="1">
    <location>
        <begin position="63"/>
        <end position="72"/>
    </location>
</feature>
<name>A0AAD3SJA8_NEPGR</name>
<dbReference type="EMBL" id="BSYO01000011">
    <property type="protein sequence ID" value="GMH11687.1"/>
    <property type="molecule type" value="Genomic_DNA"/>
</dbReference>
<evidence type="ECO:0000313" key="3">
    <source>
        <dbReference type="Proteomes" id="UP001279734"/>
    </source>
</evidence>
<sequence length="149" mass="16881">MPADNRRNQQQQGRTAPRMPTQYYSSRVPKDMSSHSSFSYVEGCANSNFKAAKTENWQLKTTFHQQQHQTSQVLSITTNSQHRQQPNTASGRSREKNYQSRSAVYTPIPAFGMQSEATAIEIGIWDANRDQQFILKPKPALETRSTVGS</sequence>
<proteinExistence type="predicted"/>
<comment type="caution">
    <text evidence="2">The sequence shown here is derived from an EMBL/GenBank/DDBJ whole genome shotgun (WGS) entry which is preliminary data.</text>
</comment>